<dbReference type="Proteomes" id="UP000196573">
    <property type="component" value="Unassembled WGS sequence"/>
</dbReference>
<evidence type="ECO:0000313" key="2">
    <source>
        <dbReference type="Proteomes" id="UP000196573"/>
    </source>
</evidence>
<evidence type="ECO:0000313" key="1">
    <source>
        <dbReference type="EMBL" id="SMA46003.1"/>
    </source>
</evidence>
<organism evidence="1 2">
    <name type="scientific">Parendozoicomonas haliclonae</name>
    <dbReference type="NCBI Taxonomy" id="1960125"/>
    <lineage>
        <taxon>Bacteria</taxon>
        <taxon>Pseudomonadati</taxon>
        <taxon>Pseudomonadota</taxon>
        <taxon>Gammaproteobacteria</taxon>
        <taxon>Oceanospirillales</taxon>
        <taxon>Endozoicomonadaceae</taxon>
        <taxon>Parendozoicomonas</taxon>
    </lineage>
</organism>
<gene>
    <name evidence="1" type="ORF">EHSB41UT_02057</name>
</gene>
<sequence>MSEILTQSQFIRSHKNKQSVTGVAVGLAAINQAQTCLPEAADLTGCQNACRQALKLTYFLQKD</sequence>
<proteinExistence type="predicted"/>
<keyword evidence="2" id="KW-1185">Reference proteome</keyword>
<reference evidence="1 2" key="1">
    <citation type="submission" date="2017-03" db="EMBL/GenBank/DDBJ databases">
        <authorList>
            <person name="Afonso C.L."/>
            <person name="Miller P.J."/>
            <person name="Scott M.A."/>
            <person name="Spackman E."/>
            <person name="Goraichik I."/>
            <person name="Dimitrov K.M."/>
            <person name="Suarez D.L."/>
            <person name="Swayne D.E."/>
        </authorList>
    </citation>
    <scope>NUCLEOTIDE SEQUENCE [LARGE SCALE GENOMIC DNA]</scope>
    <source>
        <strain evidence="1">SB41UT1</strain>
    </source>
</reference>
<dbReference type="AlphaFoldDB" id="A0A1X7AJP0"/>
<protein>
    <submittedName>
        <fullName evidence="1">Uncharacterized protein</fullName>
    </submittedName>
</protein>
<dbReference type="EMBL" id="FWPT01000004">
    <property type="protein sequence ID" value="SMA46003.1"/>
    <property type="molecule type" value="Genomic_DNA"/>
</dbReference>
<name>A0A1X7AJP0_9GAMM</name>
<accession>A0A1X7AJP0</accession>